<dbReference type="EMBL" id="LJCR01001325">
    <property type="protein sequence ID" value="KPV50563.1"/>
    <property type="molecule type" value="Genomic_DNA"/>
</dbReference>
<name>A0A0P9H943_9CHLR</name>
<feature type="domain" description="Amine oxidase" evidence="1">
    <location>
        <begin position="4"/>
        <end position="222"/>
    </location>
</feature>
<proteinExistence type="predicted"/>
<dbReference type="InterPro" id="IPR050464">
    <property type="entry name" value="Zeta_carotene_desat/Oxidored"/>
</dbReference>
<comment type="caution">
    <text evidence="2">The sequence shown here is derived from an EMBL/GenBank/DDBJ whole genome shotgun (WGS) entry which is preliminary data.</text>
</comment>
<organism evidence="2 3">
    <name type="scientific">Kouleothrix aurantiaca</name>
    <dbReference type="NCBI Taxonomy" id="186479"/>
    <lineage>
        <taxon>Bacteria</taxon>
        <taxon>Bacillati</taxon>
        <taxon>Chloroflexota</taxon>
        <taxon>Chloroflexia</taxon>
        <taxon>Chloroflexales</taxon>
        <taxon>Roseiflexineae</taxon>
        <taxon>Roseiflexaceae</taxon>
        <taxon>Kouleothrix</taxon>
    </lineage>
</organism>
<protein>
    <recommendedName>
        <fullName evidence="1">Amine oxidase domain-containing protein</fullName>
    </recommendedName>
</protein>
<reference evidence="2 3" key="1">
    <citation type="submission" date="2015-09" db="EMBL/GenBank/DDBJ databases">
        <title>Draft genome sequence of Kouleothrix aurantiaca JCM 19913.</title>
        <authorList>
            <person name="Hemp J."/>
        </authorList>
    </citation>
    <scope>NUCLEOTIDE SEQUENCE [LARGE SCALE GENOMIC DNA]</scope>
    <source>
        <strain evidence="2 3">COM-B</strain>
    </source>
</reference>
<dbReference type="Gene3D" id="3.50.50.60">
    <property type="entry name" value="FAD/NAD(P)-binding domain"/>
    <property type="match status" value="1"/>
</dbReference>
<accession>A0A0P9H943</accession>
<gene>
    <name evidence="2" type="ORF">SE17_26200</name>
</gene>
<evidence type="ECO:0000313" key="2">
    <source>
        <dbReference type="EMBL" id="KPV50563.1"/>
    </source>
</evidence>
<dbReference type="PANTHER" id="PTHR42923:SF46">
    <property type="entry name" value="AMINE OXIDASE"/>
    <property type="match status" value="1"/>
</dbReference>
<keyword evidence="3" id="KW-1185">Reference proteome</keyword>
<dbReference type="InterPro" id="IPR002937">
    <property type="entry name" value="Amino_oxidase"/>
</dbReference>
<dbReference type="AlphaFoldDB" id="A0A0P9H943"/>
<dbReference type="Pfam" id="PF01593">
    <property type="entry name" value="Amino_oxidase"/>
    <property type="match status" value="1"/>
</dbReference>
<dbReference type="Proteomes" id="UP000050509">
    <property type="component" value="Unassembled WGS sequence"/>
</dbReference>
<dbReference type="GO" id="GO:0016491">
    <property type="term" value="F:oxidoreductase activity"/>
    <property type="evidence" value="ECO:0007669"/>
    <property type="project" value="InterPro"/>
</dbReference>
<evidence type="ECO:0000313" key="3">
    <source>
        <dbReference type="Proteomes" id="UP000050509"/>
    </source>
</evidence>
<dbReference type="SUPFAM" id="SSF51905">
    <property type="entry name" value="FAD/NAD(P)-binding domain"/>
    <property type="match status" value="1"/>
</dbReference>
<dbReference type="PANTHER" id="PTHR42923">
    <property type="entry name" value="PROTOPORPHYRINOGEN OXIDASE"/>
    <property type="match status" value="1"/>
</dbReference>
<evidence type="ECO:0000259" key="1">
    <source>
        <dbReference type="Pfam" id="PF01593"/>
    </source>
</evidence>
<feature type="non-terminal residue" evidence="2">
    <location>
        <position position="1"/>
    </location>
</feature>
<dbReference type="InterPro" id="IPR036188">
    <property type="entry name" value="FAD/NAD-bd_sf"/>
</dbReference>
<sequence>WIVRRGGTLRTGARASAVELENGGVAGIRLEDGALVRGDAYVLAAPVHSTRQMLPNSVRSVAYFNNLWKLRSVPTINVQLWFDRYVTTVDNFWFTSDACFSVFGDLALTSPLQYDRHGGSMVEMCVALAAPFWQRSNAEIVELCRSDLARLWPEVNGARLIKGTATRIPNSLYREEPGADRYRPDQRSPIANLFLAGDWTAQDYMASMEGAVQSARRAADYVTQYLT</sequence>